<proteinExistence type="predicted"/>
<dbReference type="Proteomes" id="UP000257109">
    <property type="component" value="Unassembled WGS sequence"/>
</dbReference>
<sequence length="83" mass="9514">MPFCLTFDTEVVISVKIGEPSPQTTLFQPTENEDEIRVPRSKLAPRQFQPNDLVLRRITRTVESNKLTLIWEGPFRIIGETTA</sequence>
<feature type="non-terminal residue" evidence="1">
    <location>
        <position position="1"/>
    </location>
</feature>
<evidence type="ECO:0000313" key="2">
    <source>
        <dbReference type="Proteomes" id="UP000257109"/>
    </source>
</evidence>
<reference evidence="1" key="1">
    <citation type="submission" date="2018-05" db="EMBL/GenBank/DDBJ databases">
        <title>Draft genome of Mucuna pruriens seed.</title>
        <authorList>
            <person name="Nnadi N.E."/>
            <person name="Vos R."/>
            <person name="Hasami M.H."/>
            <person name="Devisetty U.K."/>
            <person name="Aguiy J.C."/>
        </authorList>
    </citation>
    <scope>NUCLEOTIDE SEQUENCE [LARGE SCALE GENOMIC DNA]</scope>
    <source>
        <strain evidence="1">JCA_2017</strain>
    </source>
</reference>
<evidence type="ECO:0000313" key="1">
    <source>
        <dbReference type="EMBL" id="RDY01400.1"/>
    </source>
</evidence>
<keyword evidence="2" id="KW-1185">Reference proteome</keyword>
<dbReference type="AlphaFoldDB" id="A0A371HF38"/>
<accession>A0A371HF38</accession>
<dbReference type="EMBL" id="QJKJ01002777">
    <property type="protein sequence ID" value="RDY01400.1"/>
    <property type="molecule type" value="Genomic_DNA"/>
</dbReference>
<comment type="caution">
    <text evidence="1">The sequence shown here is derived from an EMBL/GenBank/DDBJ whole genome shotgun (WGS) entry which is preliminary data.</text>
</comment>
<gene>
    <name evidence="1" type="ORF">CR513_15276</name>
</gene>
<protein>
    <submittedName>
        <fullName evidence="1">Uncharacterized protein</fullName>
    </submittedName>
</protein>
<dbReference type="OrthoDB" id="1433117at2759"/>
<organism evidence="1 2">
    <name type="scientific">Mucuna pruriens</name>
    <name type="common">Velvet bean</name>
    <name type="synonym">Dolichos pruriens</name>
    <dbReference type="NCBI Taxonomy" id="157652"/>
    <lineage>
        <taxon>Eukaryota</taxon>
        <taxon>Viridiplantae</taxon>
        <taxon>Streptophyta</taxon>
        <taxon>Embryophyta</taxon>
        <taxon>Tracheophyta</taxon>
        <taxon>Spermatophyta</taxon>
        <taxon>Magnoliopsida</taxon>
        <taxon>eudicotyledons</taxon>
        <taxon>Gunneridae</taxon>
        <taxon>Pentapetalae</taxon>
        <taxon>rosids</taxon>
        <taxon>fabids</taxon>
        <taxon>Fabales</taxon>
        <taxon>Fabaceae</taxon>
        <taxon>Papilionoideae</taxon>
        <taxon>50 kb inversion clade</taxon>
        <taxon>NPAAA clade</taxon>
        <taxon>indigoferoid/millettioid clade</taxon>
        <taxon>Phaseoleae</taxon>
        <taxon>Mucuna</taxon>
    </lineage>
</organism>
<name>A0A371HF38_MUCPR</name>